<reference evidence="1" key="1">
    <citation type="submission" date="2009-10" db="EMBL/GenBank/DDBJ databases">
        <title>Diversity of trophic interactions inside an arsenic-rich microbial ecosystem.</title>
        <authorList>
            <person name="Bertin P.N."/>
            <person name="Heinrich-Salmeron A."/>
            <person name="Pelletier E."/>
            <person name="Goulhen-Chollet F."/>
            <person name="Arsene-Ploetze F."/>
            <person name="Gallien S."/>
            <person name="Calteau A."/>
            <person name="Vallenet D."/>
            <person name="Casiot C."/>
            <person name="Chane-Woon-Ming B."/>
            <person name="Giloteaux L."/>
            <person name="Barakat M."/>
            <person name="Bonnefoy V."/>
            <person name="Bruneel O."/>
            <person name="Chandler M."/>
            <person name="Cleiss J."/>
            <person name="Duran R."/>
            <person name="Elbaz-Poulichet F."/>
            <person name="Fonknechten N."/>
            <person name="Lauga B."/>
            <person name="Mornico D."/>
            <person name="Ortet P."/>
            <person name="Schaeffer C."/>
            <person name="Siguier P."/>
            <person name="Alexander Thil Smith A."/>
            <person name="Van Dorsselaer A."/>
            <person name="Weissenbach J."/>
            <person name="Medigue C."/>
            <person name="Le Paslier D."/>
        </authorList>
    </citation>
    <scope>NUCLEOTIDE SEQUENCE</scope>
</reference>
<accession>E6PNS9</accession>
<gene>
    <name evidence="1" type="ORF">CARN2_1440</name>
</gene>
<dbReference type="AlphaFoldDB" id="E6PNS9"/>
<comment type="caution">
    <text evidence="1">The sequence shown here is derived from an EMBL/GenBank/DDBJ whole genome shotgun (WGS) entry which is preliminary data.</text>
</comment>
<proteinExistence type="predicted"/>
<protein>
    <submittedName>
        <fullName evidence="1">Uncharacterized protein</fullName>
    </submittedName>
</protein>
<sequence length="191" mass="20340">MLNLHQHPRSQRGWSWPVALAVSAASLLGACSPTLNWRETRPKDIDILLTFPCKPQQIAQTVQLAGSMVKMSMTGCATDDMTFALAHADMRDATKVSAALAALHQAAVRNVAGYVTQSQPADVAHATRGLADALDLKIAGKSPTGQPLRERVVLFAQGTQVFQATTFASSSHYKDEAAQTFANSIRLPGGG</sequence>
<name>E6PNS9_9ZZZZ</name>
<evidence type="ECO:0000313" key="1">
    <source>
        <dbReference type="EMBL" id="CBH96581.1"/>
    </source>
</evidence>
<organism evidence="1">
    <name type="scientific">mine drainage metagenome</name>
    <dbReference type="NCBI Taxonomy" id="410659"/>
    <lineage>
        <taxon>unclassified sequences</taxon>
        <taxon>metagenomes</taxon>
        <taxon>ecological metagenomes</taxon>
    </lineage>
</organism>
<dbReference type="EMBL" id="CABM01000027">
    <property type="protein sequence ID" value="CBH96581.1"/>
    <property type="molecule type" value="Genomic_DNA"/>
</dbReference>